<sequence>MDSVRGSSVDVAVKADKTSVGDETTGKVGENQADAASQNMYVPPRPAIVAVRHSEPQRANRKRAEMLALYKELKHNHINRLDRIITLLYCLLVPSWICHIFSALATDWVLVSRPNSHHSVGLVFSCYLALVGMCIDSGSSLYSRSVHDALTGEVVCEFTDSSARAFISVIWSLGGLELIFITVSLILLLRISRRPTRSGMCVVVLSLLSVDVPCSIANVVLFYLYTRCERRECSALHLSPPECRIEYGWGLNMYLASIFFDLCACITSIYLCSYPGSLRSRAKQLLGQLEKRQQEEWQKAQSRAVWHTSFSISRSERSRERAVPTKNVDVDTTPFLTATELNVVIDGADDWVYDDKSDLFYSFMLDSFWDPTTRCYYNRELQSWLVAPDGQINLREGG</sequence>
<evidence type="ECO:0000313" key="3">
    <source>
        <dbReference type="EMBL" id="CCC89517.1"/>
    </source>
</evidence>
<dbReference type="EMBL" id="HE575315">
    <property type="protein sequence ID" value="CCC89517.1"/>
    <property type="molecule type" value="Genomic_DNA"/>
</dbReference>
<accession>G0UJG4</accession>
<evidence type="ECO:0000256" key="2">
    <source>
        <dbReference type="SAM" id="Phobius"/>
    </source>
</evidence>
<feature type="transmembrane region" description="Helical" evidence="2">
    <location>
        <begin position="84"/>
        <end position="110"/>
    </location>
</feature>
<proteinExistence type="predicted"/>
<gene>
    <name evidence="3" type="ORF">TCIL3000_2_930</name>
</gene>
<feature type="transmembrane region" description="Helical" evidence="2">
    <location>
        <begin position="201"/>
        <end position="225"/>
    </location>
</feature>
<feature type="region of interest" description="Disordered" evidence="1">
    <location>
        <begin position="1"/>
        <end position="28"/>
    </location>
</feature>
<organism evidence="3">
    <name type="scientific">Trypanosoma congolense (strain IL3000)</name>
    <dbReference type="NCBI Taxonomy" id="1068625"/>
    <lineage>
        <taxon>Eukaryota</taxon>
        <taxon>Discoba</taxon>
        <taxon>Euglenozoa</taxon>
        <taxon>Kinetoplastea</taxon>
        <taxon>Metakinetoplastina</taxon>
        <taxon>Trypanosomatida</taxon>
        <taxon>Trypanosomatidae</taxon>
        <taxon>Trypanosoma</taxon>
        <taxon>Nannomonas</taxon>
    </lineage>
</organism>
<keyword evidence="2" id="KW-0472">Membrane</keyword>
<feature type="transmembrane region" description="Helical" evidence="2">
    <location>
        <begin position="163"/>
        <end position="189"/>
    </location>
</feature>
<keyword evidence="2" id="KW-0812">Transmembrane</keyword>
<dbReference type="AlphaFoldDB" id="G0UJG4"/>
<name>G0UJG4_TRYCI</name>
<dbReference type="VEuPathDB" id="TriTrypDB:TcIL3000_2_930"/>
<reference evidence="3" key="1">
    <citation type="journal article" date="2012" name="Proc. Natl. Acad. Sci. U.S.A.">
        <title>Antigenic diversity is generated by distinct evolutionary mechanisms in African trypanosome species.</title>
        <authorList>
            <person name="Jackson A.P."/>
            <person name="Berry A."/>
            <person name="Aslett M."/>
            <person name="Allison H.C."/>
            <person name="Burton P."/>
            <person name="Vavrova-Anderson J."/>
            <person name="Brown R."/>
            <person name="Browne H."/>
            <person name="Corton N."/>
            <person name="Hauser H."/>
            <person name="Gamble J."/>
            <person name="Gilderthorp R."/>
            <person name="Marcello L."/>
            <person name="McQuillan J."/>
            <person name="Otto T.D."/>
            <person name="Quail M.A."/>
            <person name="Sanders M.J."/>
            <person name="van Tonder A."/>
            <person name="Ginger M.L."/>
            <person name="Field M.C."/>
            <person name="Barry J.D."/>
            <person name="Hertz-Fowler C."/>
            <person name="Berriman M."/>
        </authorList>
    </citation>
    <scope>NUCLEOTIDE SEQUENCE</scope>
    <source>
        <strain evidence="3">IL3000</strain>
    </source>
</reference>
<keyword evidence="2" id="KW-1133">Transmembrane helix</keyword>
<protein>
    <submittedName>
        <fullName evidence="3">Uncharacterized protein</fullName>
    </submittedName>
</protein>
<evidence type="ECO:0000256" key="1">
    <source>
        <dbReference type="SAM" id="MobiDB-lite"/>
    </source>
</evidence>
<feature type="transmembrane region" description="Helical" evidence="2">
    <location>
        <begin position="254"/>
        <end position="273"/>
    </location>
</feature>